<dbReference type="Pfam" id="PF00005">
    <property type="entry name" value="ABC_tran"/>
    <property type="match status" value="1"/>
</dbReference>
<name>A0A542E209_9MICO</name>
<evidence type="ECO:0000256" key="1">
    <source>
        <dbReference type="ARBA" id="ARBA00022448"/>
    </source>
</evidence>
<dbReference type="CDD" id="cd03255">
    <property type="entry name" value="ABC_MJ0796_LolCDE_FtsE"/>
    <property type="match status" value="1"/>
</dbReference>
<evidence type="ECO:0000313" key="5">
    <source>
        <dbReference type="EMBL" id="TQJ09368.1"/>
    </source>
</evidence>
<dbReference type="AlphaFoldDB" id="A0A542E209"/>
<dbReference type="InterPro" id="IPR003593">
    <property type="entry name" value="AAA+_ATPase"/>
</dbReference>
<dbReference type="FunFam" id="3.40.50.300:FF:000032">
    <property type="entry name" value="Export ABC transporter ATP-binding protein"/>
    <property type="match status" value="1"/>
</dbReference>
<evidence type="ECO:0000259" key="4">
    <source>
        <dbReference type="PROSITE" id="PS50893"/>
    </source>
</evidence>
<accession>A0A542E209</accession>
<dbReference type="PANTHER" id="PTHR24220">
    <property type="entry name" value="IMPORT ATP-BINDING PROTEIN"/>
    <property type="match status" value="1"/>
</dbReference>
<sequence length="261" mass="27639">MTTTTLSRDTTPAAQPPAARTLDLVKVYGRGEAAVRALDGVGVDLPAGRFTAVMGPSGSGKSTLLHCVAGLDSPTSGEVWLGGTELTRLSDKALTLARRRRVGFVFQSYNLLPMLTAEQNILLPLRLADRRPDAETREWVTGVVDALALGDRLAHRPGELSGGQQQRVAAARALVTRPDLLVADEPTGALDRHSSAELLGFLARSVRELGQTVVMVTHDPSAASYADEVLLMADGRLVGRVAEPTAESVLEAMGRLAEAGR</sequence>
<keyword evidence="2" id="KW-0547">Nucleotide-binding</keyword>
<dbReference type="EMBL" id="VFMN01000001">
    <property type="protein sequence ID" value="TQJ09368.1"/>
    <property type="molecule type" value="Genomic_DNA"/>
</dbReference>
<dbReference type="OrthoDB" id="9802264at2"/>
<dbReference type="Proteomes" id="UP000317893">
    <property type="component" value="Unassembled WGS sequence"/>
</dbReference>
<dbReference type="InterPro" id="IPR017911">
    <property type="entry name" value="MacB-like_ATP-bd"/>
</dbReference>
<dbReference type="PROSITE" id="PS50893">
    <property type="entry name" value="ABC_TRANSPORTER_2"/>
    <property type="match status" value="1"/>
</dbReference>
<dbReference type="GO" id="GO:0005524">
    <property type="term" value="F:ATP binding"/>
    <property type="evidence" value="ECO:0007669"/>
    <property type="project" value="UniProtKB-KW"/>
</dbReference>
<evidence type="ECO:0000256" key="2">
    <source>
        <dbReference type="ARBA" id="ARBA00022741"/>
    </source>
</evidence>
<proteinExistence type="predicted"/>
<dbReference type="InterPro" id="IPR003439">
    <property type="entry name" value="ABC_transporter-like_ATP-bd"/>
</dbReference>
<organism evidence="5 6">
    <name type="scientific">Lapillicoccus jejuensis</name>
    <dbReference type="NCBI Taxonomy" id="402171"/>
    <lineage>
        <taxon>Bacteria</taxon>
        <taxon>Bacillati</taxon>
        <taxon>Actinomycetota</taxon>
        <taxon>Actinomycetes</taxon>
        <taxon>Micrococcales</taxon>
        <taxon>Intrasporangiaceae</taxon>
        <taxon>Lapillicoccus</taxon>
    </lineage>
</organism>
<keyword evidence="6" id="KW-1185">Reference proteome</keyword>
<evidence type="ECO:0000256" key="3">
    <source>
        <dbReference type="ARBA" id="ARBA00022840"/>
    </source>
</evidence>
<protein>
    <submittedName>
        <fullName evidence="5">Putative ABC transport system ATP-binding protein</fullName>
    </submittedName>
</protein>
<dbReference type="GO" id="GO:0022857">
    <property type="term" value="F:transmembrane transporter activity"/>
    <property type="evidence" value="ECO:0007669"/>
    <property type="project" value="TreeGrafter"/>
</dbReference>
<keyword evidence="3 5" id="KW-0067">ATP-binding</keyword>
<keyword evidence="1" id="KW-0813">Transport</keyword>
<dbReference type="InterPro" id="IPR027417">
    <property type="entry name" value="P-loop_NTPase"/>
</dbReference>
<dbReference type="PANTHER" id="PTHR24220:SF685">
    <property type="entry name" value="ABC TRANSPORTER RELATED"/>
    <property type="match status" value="1"/>
</dbReference>
<dbReference type="InterPro" id="IPR015854">
    <property type="entry name" value="ABC_transpr_LolD-like"/>
</dbReference>
<dbReference type="GO" id="GO:0005886">
    <property type="term" value="C:plasma membrane"/>
    <property type="evidence" value="ECO:0007669"/>
    <property type="project" value="TreeGrafter"/>
</dbReference>
<dbReference type="GO" id="GO:0016887">
    <property type="term" value="F:ATP hydrolysis activity"/>
    <property type="evidence" value="ECO:0007669"/>
    <property type="project" value="InterPro"/>
</dbReference>
<dbReference type="GO" id="GO:0098796">
    <property type="term" value="C:membrane protein complex"/>
    <property type="evidence" value="ECO:0007669"/>
    <property type="project" value="UniProtKB-ARBA"/>
</dbReference>
<dbReference type="Gene3D" id="3.40.50.300">
    <property type="entry name" value="P-loop containing nucleotide triphosphate hydrolases"/>
    <property type="match status" value="1"/>
</dbReference>
<dbReference type="RefSeq" id="WP_141848753.1">
    <property type="nucleotide sequence ID" value="NZ_BAAAPR010000014.1"/>
</dbReference>
<dbReference type="SMART" id="SM00382">
    <property type="entry name" value="AAA"/>
    <property type="match status" value="1"/>
</dbReference>
<feature type="domain" description="ABC transporter" evidence="4">
    <location>
        <begin position="19"/>
        <end position="259"/>
    </location>
</feature>
<reference evidence="5 6" key="1">
    <citation type="submission" date="2019-06" db="EMBL/GenBank/DDBJ databases">
        <title>Sequencing the genomes of 1000 actinobacteria strains.</title>
        <authorList>
            <person name="Klenk H.-P."/>
        </authorList>
    </citation>
    <scope>NUCLEOTIDE SEQUENCE [LARGE SCALE GENOMIC DNA]</scope>
    <source>
        <strain evidence="5 6">DSM 18607</strain>
    </source>
</reference>
<evidence type="ECO:0000313" key="6">
    <source>
        <dbReference type="Proteomes" id="UP000317893"/>
    </source>
</evidence>
<comment type="caution">
    <text evidence="5">The sequence shown here is derived from an EMBL/GenBank/DDBJ whole genome shotgun (WGS) entry which is preliminary data.</text>
</comment>
<gene>
    <name evidence="5" type="ORF">FB458_2479</name>
</gene>
<dbReference type="SUPFAM" id="SSF52540">
    <property type="entry name" value="P-loop containing nucleoside triphosphate hydrolases"/>
    <property type="match status" value="1"/>
</dbReference>